<proteinExistence type="inferred from homology"/>
<dbReference type="Pfam" id="PF02050">
    <property type="entry name" value="FliJ"/>
    <property type="match status" value="1"/>
</dbReference>
<keyword evidence="11" id="KW-0969">Cilium</keyword>
<dbReference type="RefSeq" id="WP_008845035.1">
    <property type="nucleotide sequence ID" value="NZ_BAEN01000049.1"/>
</dbReference>
<evidence type="ECO:0000256" key="1">
    <source>
        <dbReference type="ARBA" id="ARBA00004413"/>
    </source>
</evidence>
<evidence type="ECO:0000256" key="3">
    <source>
        <dbReference type="ARBA" id="ARBA00020392"/>
    </source>
</evidence>
<dbReference type="GO" id="GO:0015031">
    <property type="term" value="P:protein transport"/>
    <property type="evidence" value="ECO:0007669"/>
    <property type="project" value="UniProtKB-KW"/>
</dbReference>
<evidence type="ECO:0000256" key="8">
    <source>
        <dbReference type="ARBA" id="ARBA00022927"/>
    </source>
</evidence>
<evidence type="ECO:0000256" key="9">
    <source>
        <dbReference type="ARBA" id="ARBA00023136"/>
    </source>
</evidence>
<comment type="similarity">
    <text evidence="2">Belongs to the FliJ family.</text>
</comment>
<evidence type="ECO:0000256" key="4">
    <source>
        <dbReference type="ARBA" id="ARBA00022448"/>
    </source>
</evidence>
<evidence type="ECO:0000256" key="2">
    <source>
        <dbReference type="ARBA" id="ARBA00010004"/>
    </source>
</evidence>
<accession>K6YVE6</accession>
<reference evidence="11 12" key="1">
    <citation type="journal article" date="2017" name="Antonie Van Leeuwenhoek">
        <title>Rhizobium rhizosphaerae sp. nov., a novel species isolated from rice rhizosphere.</title>
        <authorList>
            <person name="Zhao J.J."/>
            <person name="Zhang J."/>
            <person name="Zhang R.J."/>
            <person name="Zhang C.W."/>
            <person name="Yin H.Q."/>
            <person name="Zhang X.X."/>
        </authorList>
    </citation>
    <scope>NUCLEOTIDE SEQUENCE [LARGE SCALE GENOMIC DNA]</scope>
    <source>
        <strain evidence="11 12">E3</strain>
    </source>
</reference>
<dbReference type="GO" id="GO:0044781">
    <property type="term" value="P:bacterial-type flagellum organization"/>
    <property type="evidence" value="ECO:0007669"/>
    <property type="project" value="UniProtKB-KW"/>
</dbReference>
<evidence type="ECO:0000256" key="6">
    <source>
        <dbReference type="ARBA" id="ARBA00022500"/>
    </source>
</evidence>
<evidence type="ECO:0000313" key="11">
    <source>
        <dbReference type="EMBL" id="GAC15230.1"/>
    </source>
</evidence>
<keyword evidence="7" id="KW-1005">Bacterial flagellum biogenesis</keyword>
<keyword evidence="4" id="KW-0813">Transport</keyword>
<dbReference type="InterPro" id="IPR052570">
    <property type="entry name" value="FliJ"/>
</dbReference>
<dbReference type="OrthoDB" id="7063004at2"/>
<keyword evidence="6" id="KW-0145">Chemotaxis</keyword>
<dbReference type="eggNOG" id="COG2882">
    <property type="taxonomic scope" value="Bacteria"/>
</dbReference>
<dbReference type="AlphaFoldDB" id="K6YVE6"/>
<keyword evidence="11" id="KW-0282">Flagellum</keyword>
<keyword evidence="8" id="KW-0653">Protein transport</keyword>
<keyword evidence="12" id="KW-1185">Reference proteome</keyword>
<gene>
    <name evidence="11" type="primary">fliJ</name>
    <name evidence="11" type="ORF">GLIP_2605</name>
</gene>
<keyword evidence="10" id="KW-1006">Bacterial flagellum protein export</keyword>
<evidence type="ECO:0000256" key="10">
    <source>
        <dbReference type="ARBA" id="ARBA00023225"/>
    </source>
</evidence>
<dbReference type="Proteomes" id="UP000006334">
    <property type="component" value="Unassembled WGS sequence"/>
</dbReference>
<keyword evidence="11" id="KW-0966">Cell projection</keyword>
<keyword evidence="9" id="KW-0472">Membrane</keyword>
<dbReference type="PANTHER" id="PTHR38786">
    <property type="entry name" value="FLAGELLAR FLIJ PROTEIN"/>
    <property type="match status" value="1"/>
</dbReference>
<dbReference type="GO" id="GO:0009288">
    <property type="term" value="C:bacterial-type flagellum"/>
    <property type="evidence" value="ECO:0007669"/>
    <property type="project" value="InterPro"/>
</dbReference>
<comment type="caution">
    <text evidence="11">The sequence shown here is derived from an EMBL/GenBank/DDBJ whole genome shotgun (WGS) entry which is preliminary data.</text>
</comment>
<dbReference type="NCBIfam" id="TIGR02473">
    <property type="entry name" value="flagell_FliJ"/>
    <property type="match status" value="1"/>
</dbReference>
<dbReference type="GO" id="GO:0071973">
    <property type="term" value="P:bacterial-type flagellum-dependent cell motility"/>
    <property type="evidence" value="ECO:0007669"/>
    <property type="project" value="InterPro"/>
</dbReference>
<dbReference type="InterPro" id="IPR053716">
    <property type="entry name" value="Flag_assembly_chemotaxis_eff"/>
</dbReference>
<evidence type="ECO:0000313" key="12">
    <source>
        <dbReference type="Proteomes" id="UP000006334"/>
    </source>
</evidence>
<dbReference type="PANTHER" id="PTHR38786:SF1">
    <property type="entry name" value="FLAGELLAR FLIJ PROTEIN"/>
    <property type="match status" value="1"/>
</dbReference>
<evidence type="ECO:0000256" key="5">
    <source>
        <dbReference type="ARBA" id="ARBA00022475"/>
    </source>
</evidence>
<dbReference type="GO" id="GO:0005886">
    <property type="term" value="C:plasma membrane"/>
    <property type="evidence" value="ECO:0007669"/>
    <property type="project" value="UniProtKB-SubCell"/>
</dbReference>
<dbReference type="EMBL" id="BAEN01000049">
    <property type="protein sequence ID" value="GAC15230.1"/>
    <property type="molecule type" value="Genomic_DNA"/>
</dbReference>
<protein>
    <recommendedName>
        <fullName evidence="3">Flagellar FliJ protein</fullName>
    </recommendedName>
</protein>
<evidence type="ECO:0000256" key="7">
    <source>
        <dbReference type="ARBA" id="ARBA00022795"/>
    </source>
</evidence>
<organism evidence="11 12">
    <name type="scientific">Aliiglaciecola lipolytica E3</name>
    <dbReference type="NCBI Taxonomy" id="1127673"/>
    <lineage>
        <taxon>Bacteria</taxon>
        <taxon>Pseudomonadati</taxon>
        <taxon>Pseudomonadota</taxon>
        <taxon>Gammaproteobacteria</taxon>
        <taxon>Alteromonadales</taxon>
        <taxon>Alteromonadaceae</taxon>
        <taxon>Aliiglaciecola</taxon>
    </lineage>
</organism>
<sequence>MAERQLELVAKWEKDKEDRLARDFQLAQQHVEMNKQKLSSLERYRLDYLRQTQAKDAGALNIDKFNKLQSFIGKLDKACQQQMQVHNQAILVAEQRKNLWLVQQRKRKAVEMLLEKKRQAREIRNNKIEQQFMDELSTQRFIRKQRSTHN</sequence>
<dbReference type="STRING" id="1127673.GLIP_2605"/>
<comment type="subcellular location">
    <subcellularLocation>
        <location evidence="1">Cell membrane</location>
        <topology evidence="1">Peripheral membrane protein</topology>
        <orientation evidence="1">Cytoplasmic side</orientation>
    </subcellularLocation>
</comment>
<dbReference type="GO" id="GO:0006935">
    <property type="term" value="P:chemotaxis"/>
    <property type="evidence" value="ECO:0007669"/>
    <property type="project" value="UniProtKB-KW"/>
</dbReference>
<dbReference type="Gene3D" id="1.10.287.1700">
    <property type="match status" value="1"/>
</dbReference>
<dbReference type="InterPro" id="IPR012823">
    <property type="entry name" value="Flagell_FliJ"/>
</dbReference>
<keyword evidence="5" id="KW-1003">Cell membrane</keyword>
<name>K6YVE6_9ALTE</name>